<organism evidence="1 2">
    <name type="scientific">Novosphingobium barchaimii LL02</name>
    <dbReference type="NCBI Taxonomy" id="1114963"/>
    <lineage>
        <taxon>Bacteria</taxon>
        <taxon>Pseudomonadati</taxon>
        <taxon>Pseudomonadota</taxon>
        <taxon>Alphaproteobacteria</taxon>
        <taxon>Sphingomonadales</taxon>
        <taxon>Sphingomonadaceae</taxon>
        <taxon>Novosphingobium</taxon>
    </lineage>
</organism>
<dbReference type="PATRIC" id="fig|1114963.3.peg.4861"/>
<protein>
    <submittedName>
        <fullName evidence="1">Uncharacterized protein</fullName>
    </submittedName>
</protein>
<reference evidence="1 2" key="1">
    <citation type="journal article" date="2015" name="G3 (Bethesda)">
        <title>Insights into Ongoing Evolution of the Hexachlorocyclohexane Catabolic Pathway from Comparative Genomics of Ten Sphingomonadaceae Strains.</title>
        <authorList>
            <person name="Pearce S.L."/>
            <person name="Oakeshott J.G."/>
            <person name="Pandey G."/>
        </authorList>
    </citation>
    <scope>NUCLEOTIDE SEQUENCE [LARGE SCALE GENOMIC DNA]</scope>
    <source>
        <strain evidence="1 2">LL02</strain>
    </source>
</reference>
<evidence type="ECO:0000313" key="2">
    <source>
        <dbReference type="Proteomes" id="UP000052268"/>
    </source>
</evidence>
<dbReference type="AlphaFoldDB" id="A0A0J7XFT6"/>
<evidence type="ECO:0000313" key="1">
    <source>
        <dbReference type="EMBL" id="KMS50662.1"/>
    </source>
</evidence>
<dbReference type="RefSeq" id="WP_059153567.1">
    <property type="nucleotide sequence ID" value="NZ_KQ130461.1"/>
</dbReference>
<gene>
    <name evidence="1" type="ORF">V474_06075</name>
</gene>
<comment type="caution">
    <text evidence="1">The sequence shown here is derived from an EMBL/GenBank/DDBJ whole genome shotgun (WGS) entry which is preliminary data.</text>
</comment>
<dbReference type="Proteomes" id="UP000052268">
    <property type="component" value="Unassembled WGS sequence"/>
</dbReference>
<keyword evidence="2" id="KW-1185">Reference proteome</keyword>
<name>A0A0J7XFT6_9SPHN</name>
<dbReference type="EMBL" id="JACU01000015">
    <property type="protein sequence ID" value="KMS50662.1"/>
    <property type="molecule type" value="Genomic_DNA"/>
</dbReference>
<accession>A0A0J7XFT6</accession>
<proteinExistence type="predicted"/>
<sequence>MLVAFLGSIHTMPMRHKASTIIALMLAIGDRHGTVLVQPVPTDDPRAVARAGGAPSALARGTVALKCSQR</sequence>